<evidence type="ECO:0008006" key="5">
    <source>
        <dbReference type="Google" id="ProtNLM"/>
    </source>
</evidence>
<gene>
    <name evidence="3" type="ORF">ACHAW5_010793</name>
</gene>
<evidence type="ECO:0000313" key="4">
    <source>
        <dbReference type="Proteomes" id="UP001530315"/>
    </source>
</evidence>
<evidence type="ECO:0000256" key="2">
    <source>
        <dbReference type="SAM" id="MobiDB-lite"/>
    </source>
</evidence>
<evidence type="ECO:0000256" key="1">
    <source>
        <dbReference type="ARBA" id="ARBA00009817"/>
    </source>
</evidence>
<keyword evidence="4" id="KW-1185">Reference proteome</keyword>
<proteinExistence type="inferred from homology"/>
<dbReference type="Proteomes" id="UP001530315">
    <property type="component" value="Unassembled WGS sequence"/>
</dbReference>
<dbReference type="Pfam" id="PF04832">
    <property type="entry name" value="SOUL"/>
    <property type="match status" value="1"/>
</dbReference>
<dbReference type="SUPFAM" id="SSF55136">
    <property type="entry name" value="Probable bacterial effector-binding domain"/>
    <property type="match status" value="1"/>
</dbReference>
<dbReference type="InterPro" id="IPR011256">
    <property type="entry name" value="Reg_factor_effector_dom_sf"/>
</dbReference>
<comment type="caution">
    <text evidence="3">The sequence shown here is derived from an EMBL/GenBank/DDBJ whole genome shotgun (WGS) entry which is preliminary data.</text>
</comment>
<evidence type="ECO:0000313" key="3">
    <source>
        <dbReference type="EMBL" id="KAL3794462.1"/>
    </source>
</evidence>
<feature type="region of interest" description="Disordered" evidence="2">
    <location>
        <begin position="250"/>
        <end position="277"/>
    </location>
</feature>
<name>A0ABD3Q341_9STRA</name>
<reference evidence="3 4" key="1">
    <citation type="submission" date="2024-10" db="EMBL/GenBank/DDBJ databases">
        <title>Updated reference genomes for cyclostephanoid diatoms.</title>
        <authorList>
            <person name="Roberts W.R."/>
            <person name="Alverson A.J."/>
        </authorList>
    </citation>
    <scope>NUCLEOTIDE SEQUENCE [LARGE SCALE GENOMIC DNA]</scope>
    <source>
        <strain evidence="3 4">AJA276-08</strain>
    </source>
</reference>
<sequence length="360" mass="39214">MVESWYSGDVKFDDPLTSLVGVKSYKNNVDTLAGRTPLGKFMFDGACINLHSVTGGEVVSSSSSSGEGDDGGARTIITDVVTRWTLRVTVKALPWRPEAVFSGVSIYELRPGGTGGVLIVGQRDYWDSINMVPYSSSESSSMSMSPGDQYRGVDKGTALWDFLGQLRPDGFRAVAAAPELPYLLLRRGDGYDVRRYPSYAGIETTYDRRDYGYAVLGAFAVGMDPLAPSVMRVYDDVDSVAPREKTMTWPLRYADPGEGEDAPPPPPPNDALSKAGSGQWKSVAVSSKAGRVVAVRTFEDAAVGPAVRNADRELRTMLGRDRLVPIDGSEEFVEFAQYDAVHSMGRRRTEVWIELAGHPF</sequence>
<dbReference type="InterPro" id="IPR006917">
    <property type="entry name" value="SOUL_heme-bd"/>
</dbReference>
<dbReference type="EMBL" id="JALLAZ020000468">
    <property type="protein sequence ID" value="KAL3794462.1"/>
    <property type="molecule type" value="Genomic_DNA"/>
</dbReference>
<dbReference type="Gene3D" id="3.20.80.10">
    <property type="entry name" value="Regulatory factor, effector binding domain"/>
    <property type="match status" value="1"/>
</dbReference>
<accession>A0ABD3Q341</accession>
<protein>
    <recommendedName>
        <fullName evidence="5">Amine oxidase</fullName>
    </recommendedName>
</protein>
<dbReference type="AlphaFoldDB" id="A0ABD3Q341"/>
<organism evidence="3 4">
    <name type="scientific">Stephanodiscus triporus</name>
    <dbReference type="NCBI Taxonomy" id="2934178"/>
    <lineage>
        <taxon>Eukaryota</taxon>
        <taxon>Sar</taxon>
        <taxon>Stramenopiles</taxon>
        <taxon>Ochrophyta</taxon>
        <taxon>Bacillariophyta</taxon>
        <taxon>Coscinodiscophyceae</taxon>
        <taxon>Thalassiosirophycidae</taxon>
        <taxon>Stephanodiscales</taxon>
        <taxon>Stephanodiscaceae</taxon>
        <taxon>Stephanodiscus</taxon>
    </lineage>
</organism>
<comment type="similarity">
    <text evidence="1">Belongs to the HEBP family.</text>
</comment>